<dbReference type="AlphaFoldDB" id="R4KAM4"/>
<comment type="similarity">
    <text evidence="1">Belongs to the bacterial solute-binding protein 8 family.</text>
</comment>
<dbReference type="RefSeq" id="WP_006520891.1">
    <property type="nucleotide sequence ID" value="NC_021184.1"/>
</dbReference>
<evidence type="ECO:0000259" key="4">
    <source>
        <dbReference type="PROSITE" id="PS50983"/>
    </source>
</evidence>
<feature type="signal peptide" evidence="3">
    <location>
        <begin position="1"/>
        <end position="21"/>
    </location>
</feature>
<dbReference type="OrthoDB" id="9787830at2"/>
<evidence type="ECO:0000313" key="7">
    <source>
        <dbReference type="Proteomes" id="UP000013520"/>
    </source>
</evidence>
<gene>
    <name evidence="6" type="ORF">Desgi_0688</name>
</gene>
<proteinExistence type="inferred from homology"/>
<accession>R4KAM4</accession>
<dbReference type="PROSITE" id="PS50983">
    <property type="entry name" value="FE_B12_PBP"/>
    <property type="match status" value="1"/>
</dbReference>
<evidence type="ECO:0000256" key="2">
    <source>
        <dbReference type="ARBA" id="ARBA00022737"/>
    </source>
</evidence>
<dbReference type="HOGENOM" id="CLU_038034_2_5_9"/>
<dbReference type="Gene3D" id="3.40.50.1980">
    <property type="entry name" value="Nitrogenase molybdenum iron protein domain"/>
    <property type="match status" value="2"/>
</dbReference>
<feature type="domain" description="Fe/B12 periplasmic-binding" evidence="4">
    <location>
        <begin position="55"/>
        <end position="315"/>
    </location>
</feature>
<evidence type="ECO:0000259" key="5">
    <source>
        <dbReference type="PROSITE" id="PS51272"/>
    </source>
</evidence>
<dbReference type="SUPFAM" id="SSF53807">
    <property type="entry name" value="Helical backbone' metal receptor"/>
    <property type="match status" value="1"/>
</dbReference>
<feature type="domain" description="SLH" evidence="5">
    <location>
        <begin position="361"/>
        <end position="423"/>
    </location>
</feature>
<organism evidence="6 7">
    <name type="scientific">Desulfoscipio gibsoniae DSM 7213</name>
    <dbReference type="NCBI Taxonomy" id="767817"/>
    <lineage>
        <taxon>Bacteria</taxon>
        <taxon>Bacillati</taxon>
        <taxon>Bacillota</taxon>
        <taxon>Clostridia</taxon>
        <taxon>Eubacteriales</taxon>
        <taxon>Desulfallaceae</taxon>
        <taxon>Desulfoscipio</taxon>
    </lineage>
</organism>
<dbReference type="EMBL" id="CP003273">
    <property type="protein sequence ID" value="AGL00243.1"/>
    <property type="molecule type" value="Genomic_DNA"/>
</dbReference>
<dbReference type="PROSITE" id="PS51257">
    <property type="entry name" value="PROKAR_LIPOPROTEIN"/>
    <property type="match status" value="1"/>
</dbReference>
<protein>
    <submittedName>
        <fullName evidence="6">ABC-type Fe3+-hydroxamate transport system, periplasmic component</fullName>
    </submittedName>
</protein>
<reference evidence="6 7" key="1">
    <citation type="submission" date="2012-01" db="EMBL/GenBank/DDBJ databases">
        <title>Complete sequence of Desulfotomaculum gibsoniae DSM 7213.</title>
        <authorList>
            <consortium name="US DOE Joint Genome Institute"/>
            <person name="Lucas S."/>
            <person name="Han J."/>
            <person name="Lapidus A."/>
            <person name="Cheng J.-F."/>
            <person name="Goodwin L."/>
            <person name="Pitluck S."/>
            <person name="Peters L."/>
            <person name="Ovchinnikova G."/>
            <person name="Teshima H."/>
            <person name="Detter J.C."/>
            <person name="Han C."/>
            <person name="Tapia R."/>
            <person name="Land M."/>
            <person name="Hauser L."/>
            <person name="Kyrpides N."/>
            <person name="Ivanova N."/>
            <person name="Pagani I."/>
            <person name="Parshina S."/>
            <person name="Plugge C."/>
            <person name="Muyzer G."/>
            <person name="Kuever J."/>
            <person name="Ivanova A."/>
            <person name="Nazina T."/>
            <person name="Klenk H.-P."/>
            <person name="Brambilla E."/>
            <person name="Spring S."/>
            <person name="Stams A.F."/>
            <person name="Woyke T."/>
        </authorList>
    </citation>
    <scope>NUCLEOTIDE SEQUENCE [LARGE SCALE GENOMIC DNA]</scope>
    <source>
        <strain evidence="6 7">DSM 7213</strain>
    </source>
</reference>
<sequence length="476" mass="54091">MKKNLFYILIFTFLLILSGCAADKATDSSNNNLEGTIKIVDDLGKTIIMQEPARRIISLYSAHTENLFALGLDDEIIGVGGTDSYPPRVVTKDVFDYRSDPEKVIAVNPDMVLIRPFINSSCPHFVRALENAGINVVCLYPDTFDDFIPYINKLAQLTGREKEAEKLINDFNRELCEIESITNKIKDKKRVFFESTEVEYRTITNDCMAANAIRIAGGINIASDAQPIKEGSSIASYNLERILDRATEIDVYVAQKGSMNAGGTPHAIRIRPGFDTIKAVRENKIYNIDEKLVSSPTFRFAIGVHELARFFYPEIFDDLSKFKDEDVISRQELAEIAVKYKHKPVFTPNSNYYKGKKEGHVYGGFQDVPVDHPYFNYIETAVLSGYIQCENEKFYPEKQVTRDELAHMIFMLFDIKDKPNSLEIKDIKNCKNAGIIQMLCNNNIMSLDEHSNFRPESHVSGNDILEYLARAERLYN</sequence>
<dbReference type="InterPro" id="IPR001119">
    <property type="entry name" value="SLH_dom"/>
</dbReference>
<dbReference type="Pfam" id="PF01497">
    <property type="entry name" value="Peripla_BP_2"/>
    <property type="match status" value="1"/>
</dbReference>
<dbReference type="eggNOG" id="COG0614">
    <property type="taxonomic scope" value="Bacteria"/>
</dbReference>
<dbReference type="InterPro" id="IPR002491">
    <property type="entry name" value="ABC_transptr_periplasmic_BD"/>
</dbReference>
<dbReference type="PANTHER" id="PTHR30535">
    <property type="entry name" value="VITAMIN B12-BINDING PROTEIN"/>
    <property type="match status" value="1"/>
</dbReference>
<dbReference type="Pfam" id="PF00395">
    <property type="entry name" value="SLH"/>
    <property type="match status" value="1"/>
</dbReference>
<dbReference type="InterPro" id="IPR050902">
    <property type="entry name" value="ABC_Transporter_SBP"/>
</dbReference>
<dbReference type="Proteomes" id="UP000013520">
    <property type="component" value="Chromosome"/>
</dbReference>
<keyword evidence="7" id="KW-1185">Reference proteome</keyword>
<dbReference type="PROSITE" id="PS51272">
    <property type="entry name" value="SLH"/>
    <property type="match status" value="1"/>
</dbReference>
<dbReference type="KEGG" id="dgi:Desgi_0688"/>
<name>R4KAM4_9FIRM</name>
<dbReference type="STRING" id="767817.Desgi_0688"/>
<keyword evidence="2" id="KW-0677">Repeat</keyword>
<evidence type="ECO:0000256" key="1">
    <source>
        <dbReference type="ARBA" id="ARBA00008814"/>
    </source>
</evidence>
<evidence type="ECO:0000313" key="6">
    <source>
        <dbReference type="EMBL" id="AGL00243.1"/>
    </source>
</evidence>
<keyword evidence="3" id="KW-0732">Signal</keyword>
<evidence type="ECO:0000256" key="3">
    <source>
        <dbReference type="SAM" id="SignalP"/>
    </source>
</evidence>
<dbReference type="GO" id="GO:0071281">
    <property type="term" value="P:cellular response to iron ion"/>
    <property type="evidence" value="ECO:0007669"/>
    <property type="project" value="TreeGrafter"/>
</dbReference>
<dbReference type="PANTHER" id="PTHR30535:SF34">
    <property type="entry name" value="MOLYBDATE-BINDING PROTEIN MOLA"/>
    <property type="match status" value="1"/>
</dbReference>
<feature type="chain" id="PRO_5039619229" evidence="3">
    <location>
        <begin position="22"/>
        <end position="476"/>
    </location>
</feature>